<dbReference type="RefSeq" id="YP_009730076.1">
    <property type="nucleotide sequence ID" value="NC_045933.1"/>
</dbReference>
<evidence type="ECO:0000256" key="2">
    <source>
        <dbReference type="ARBA" id="ARBA00022980"/>
    </source>
</evidence>
<accession>A0A679EPV4</accession>
<proteinExistence type="inferred from homology"/>
<dbReference type="GO" id="GO:0006412">
    <property type="term" value="P:translation"/>
    <property type="evidence" value="ECO:0007669"/>
    <property type="project" value="InterPro"/>
</dbReference>
<keyword evidence="3 4" id="KW-0687">Ribonucleoprotein</keyword>
<protein>
    <submittedName>
        <fullName evidence="5">30S ribosomal protein S13</fullName>
    </submittedName>
</protein>
<dbReference type="PIRSF" id="PIRSF002134">
    <property type="entry name" value="Ribosomal_S13"/>
    <property type="match status" value="1"/>
</dbReference>
<dbReference type="Gene3D" id="4.10.910.10">
    <property type="entry name" value="30s ribosomal protein s13, domain 2"/>
    <property type="match status" value="1"/>
</dbReference>
<reference evidence="5" key="1">
    <citation type="submission" date="2019-12" db="EMBL/GenBank/DDBJ databases">
        <title>Mitochondrial genomes of Hemiarma marina and Leucocryptos marina revised the evolution of cytochrome c maturation in Cryptista.</title>
        <authorList>
            <person name="Nishimura Y."/>
            <person name="Kume K."/>
            <person name="Sonehara K."/>
            <person name="Tanifuji G."/>
            <person name="Shiratori T."/>
            <person name="Ishida K."/>
            <person name="Hashimoto T."/>
            <person name="Inagaki Y."/>
            <person name="Ohkuma M."/>
        </authorList>
    </citation>
    <scope>NUCLEOTIDE SEQUENCE</scope>
    <source>
        <strain evidence="5">NIES-1335</strain>
    </source>
</reference>
<dbReference type="GO" id="GO:0003723">
    <property type="term" value="F:RNA binding"/>
    <property type="evidence" value="ECO:0007669"/>
    <property type="project" value="InterPro"/>
</dbReference>
<dbReference type="PANTHER" id="PTHR10871:SF1">
    <property type="entry name" value="SMALL RIBOSOMAL SUBUNIT PROTEIN US13M"/>
    <property type="match status" value="1"/>
</dbReference>
<dbReference type="Gene3D" id="1.10.8.50">
    <property type="match status" value="1"/>
</dbReference>
<dbReference type="AlphaFoldDB" id="A0A679EPV4"/>
<dbReference type="GO" id="GO:0005829">
    <property type="term" value="C:cytosol"/>
    <property type="evidence" value="ECO:0007669"/>
    <property type="project" value="TreeGrafter"/>
</dbReference>
<sequence>MVFLFGTGLKIQKQLFISLKTIKGVGLARSKFIVQQLGFGKDIRVKDLSRSDIFLLKDFMNYIFILDMDRKRKIQNFLVALSEINCYRGMRHKLRLPVRGQRTHTNAHTVKKL</sequence>
<dbReference type="SUPFAM" id="SSF46946">
    <property type="entry name" value="S13-like H2TH domain"/>
    <property type="match status" value="1"/>
</dbReference>
<evidence type="ECO:0000256" key="4">
    <source>
        <dbReference type="RuleBase" id="RU003830"/>
    </source>
</evidence>
<dbReference type="GeneID" id="43959838"/>
<evidence type="ECO:0000256" key="1">
    <source>
        <dbReference type="ARBA" id="ARBA00008080"/>
    </source>
</evidence>
<dbReference type="GO" id="GO:0015935">
    <property type="term" value="C:small ribosomal subunit"/>
    <property type="evidence" value="ECO:0007669"/>
    <property type="project" value="TreeGrafter"/>
</dbReference>
<dbReference type="GO" id="GO:0003735">
    <property type="term" value="F:structural constituent of ribosome"/>
    <property type="evidence" value="ECO:0007669"/>
    <property type="project" value="InterPro"/>
</dbReference>
<gene>
    <name evidence="5" type="primary">rps13</name>
</gene>
<dbReference type="Pfam" id="PF00416">
    <property type="entry name" value="Ribosomal_S13"/>
    <property type="match status" value="1"/>
</dbReference>
<name>A0A679EPV4_LEUMA</name>
<comment type="similarity">
    <text evidence="1 4">Belongs to the universal ribosomal protein uS13 family.</text>
</comment>
<evidence type="ECO:0000256" key="3">
    <source>
        <dbReference type="ARBA" id="ARBA00023274"/>
    </source>
</evidence>
<keyword evidence="2 4" id="KW-0689">Ribosomal protein</keyword>
<dbReference type="InterPro" id="IPR027437">
    <property type="entry name" value="Rbsml_uS13_C"/>
</dbReference>
<dbReference type="PROSITE" id="PS50159">
    <property type="entry name" value="RIBOSOMAL_S13_2"/>
    <property type="match status" value="1"/>
</dbReference>
<organism evidence="5">
    <name type="scientific">Leucocryptos marina</name>
    <name type="common">Marine flagellate</name>
    <name type="synonym">Bodo marinus</name>
    <dbReference type="NCBI Taxonomy" id="299206"/>
    <lineage>
        <taxon>Eukaryota</taxon>
        <taxon>Cryptophyceae</taxon>
        <taxon>Kathablepharidacea</taxon>
        <taxon>Katablepharidaceae</taxon>
        <taxon>Leucocryptos</taxon>
    </lineage>
</organism>
<dbReference type="InterPro" id="IPR010979">
    <property type="entry name" value="Ribosomal_uS13-like_H2TH"/>
</dbReference>
<evidence type="ECO:0000313" key="5">
    <source>
        <dbReference type="EMBL" id="BBQ05406.1"/>
    </source>
</evidence>
<dbReference type="PANTHER" id="PTHR10871">
    <property type="entry name" value="30S RIBOSOMAL PROTEIN S13/40S RIBOSOMAL PROTEIN S18"/>
    <property type="match status" value="1"/>
</dbReference>
<dbReference type="EMBL" id="LC515368">
    <property type="protein sequence ID" value="BBQ05406.1"/>
    <property type="molecule type" value="Genomic_DNA"/>
</dbReference>
<keyword evidence="5" id="KW-0496">Mitochondrion</keyword>
<geneLocation type="mitochondrion" evidence="5"/>
<dbReference type="InterPro" id="IPR001892">
    <property type="entry name" value="Ribosomal_uS13"/>
</dbReference>